<gene>
    <name evidence="1" type="ORF">K0M31_015993</name>
</gene>
<keyword evidence="2" id="KW-1185">Reference proteome</keyword>
<dbReference type="EMBL" id="JAHYIQ010000005">
    <property type="protein sequence ID" value="KAK1131843.1"/>
    <property type="molecule type" value="Genomic_DNA"/>
</dbReference>
<name>A0AA40G6K1_9HYME</name>
<organism evidence="1 2">
    <name type="scientific">Melipona bicolor</name>
    <dbReference type="NCBI Taxonomy" id="60889"/>
    <lineage>
        <taxon>Eukaryota</taxon>
        <taxon>Metazoa</taxon>
        <taxon>Ecdysozoa</taxon>
        <taxon>Arthropoda</taxon>
        <taxon>Hexapoda</taxon>
        <taxon>Insecta</taxon>
        <taxon>Pterygota</taxon>
        <taxon>Neoptera</taxon>
        <taxon>Endopterygota</taxon>
        <taxon>Hymenoptera</taxon>
        <taxon>Apocrita</taxon>
        <taxon>Aculeata</taxon>
        <taxon>Apoidea</taxon>
        <taxon>Anthophila</taxon>
        <taxon>Apidae</taxon>
        <taxon>Melipona</taxon>
    </lineage>
</organism>
<dbReference type="Proteomes" id="UP001177670">
    <property type="component" value="Unassembled WGS sequence"/>
</dbReference>
<comment type="caution">
    <text evidence="1">The sequence shown here is derived from an EMBL/GenBank/DDBJ whole genome shotgun (WGS) entry which is preliminary data.</text>
</comment>
<evidence type="ECO:0000313" key="2">
    <source>
        <dbReference type="Proteomes" id="UP001177670"/>
    </source>
</evidence>
<dbReference type="AlphaFoldDB" id="A0AA40G6K1"/>
<accession>A0AA40G6K1</accession>
<reference evidence="1" key="1">
    <citation type="submission" date="2021-10" db="EMBL/GenBank/DDBJ databases">
        <title>Melipona bicolor Genome sequencing and assembly.</title>
        <authorList>
            <person name="Araujo N.S."/>
            <person name="Arias M.C."/>
        </authorList>
    </citation>
    <scope>NUCLEOTIDE SEQUENCE</scope>
    <source>
        <strain evidence="1">USP_2M_L1-L4_2017</strain>
        <tissue evidence="1">Whole body</tissue>
    </source>
</reference>
<sequence length="216" mass="24908">MWPVIHGSTPSSLSLVIYILNKDRKKWKNGRLECRALLDSESKTFLSLKDLAKKINLKRARIKFEFKNTVNMIKKEAHVQLWSRHTLFRVGTVCLVIDTIIAKMPNIPSHEMKIAIPSDIIIVDPQCDEYRQVVMLIESELVVAFYEQLCADPRRLLKRLQKMNMKYTEISSIYKADSTSIPDPIEIANMFTLAFAKESDDNVDSEFLTQLPAILH</sequence>
<evidence type="ECO:0000313" key="1">
    <source>
        <dbReference type="EMBL" id="KAK1131843.1"/>
    </source>
</evidence>
<protein>
    <submittedName>
        <fullName evidence="1">Uncharacterized protein</fullName>
    </submittedName>
</protein>
<proteinExistence type="predicted"/>